<sequence>MWLEFVFDGDSADEAESVIERANSPDVGGLVAPTVVSEVSYRVRRVEDEGTARAAIRAIRDFDHVESMPVVDDIGEYAAELRSEYYEPGDRELSYADAIHLATAVVHGDCDTLYTGDPDFEGIEEIETVVL</sequence>
<dbReference type="GeneID" id="56079454"/>
<dbReference type="SUPFAM" id="SSF88723">
    <property type="entry name" value="PIN domain-like"/>
    <property type="match status" value="1"/>
</dbReference>
<keyword evidence="3" id="KW-1185">Reference proteome</keyword>
<dbReference type="InterPro" id="IPR029060">
    <property type="entry name" value="PIN-like_dom_sf"/>
</dbReference>
<dbReference type="AlphaFoldDB" id="A0A7D5TQD1"/>
<gene>
    <name evidence="2" type="ORF">HZS55_16285</name>
</gene>
<evidence type="ECO:0000313" key="3">
    <source>
        <dbReference type="Proteomes" id="UP000509667"/>
    </source>
</evidence>
<protein>
    <submittedName>
        <fullName evidence="2">PIN domain-containing protein</fullName>
    </submittedName>
</protein>
<proteinExistence type="predicted"/>
<organism evidence="2 3">
    <name type="scientific">Halosimplex rubrum</name>
    <dbReference type="NCBI Taxonomy" id="869889"/>
    <lineage>
        <taxon>Archaea</taxon>
        <taxon>Methanobacteriati</taxon>
        <taxon>Methanobacteriota</taxon>
        <taxon>Stenosarchaea group</taxon>
        <taxon>Halobacteria</taxon>
        <taxon>Halobacteriales</taxon>
        <taxon>Haloarculaceae</taxon>
        <taxon>Halosimplex</taxon>
    </lineage>
</organism>
<accession>A0A7D5TQD1</accession>
<dbReference type="Proteomes" id="UP000509667">
    <property type="component" value="Chromosome"/>
</dbReference>
<dbReference type="Pfam" id="PF01850">
    <property type="entry name" value="PIN"/>
    <property type="match status" value="1"/>
</dbReference>
<feature type="domain" description="PIN" evidence="1">
    <location>
        <begin position="2"/>
        <end position="123"/>
    </location>
</feature>
<dbReference type="Gene3D" id="3.40.50.1010">
    <property type="entry name" value="5'-nuclease"/>
    <property type="match status" value="1"/>
</dbReference>
<dbReference type="OrthoDB" id="335130at2157"/>
<reference evidence="2 3" key="1">
    <citation type="submission" date="2020-07" db="EMBL/GenBank/DDBJ databases">
        <title>Halosimplex pelagicum sp. nov. and Halosimplex rubrum sp. nov., isolated from salted brown alga Laminaria, and emended description of the genus Halosimplex.</title>
        <authorList>
            <person name="Cui H."/>
        </authorList>
    </citation>
    <scope>NUCLEOTIDE SEQUENCE [LARGE SCALE GENOMIC DNA]</scope>
    <source>
        <strain evidence="2 3">R27</strain>
    </source>
</reference>
<dbReference type="EMBL" id="CP058910">
    <property type="protein sequence ID" value="QLH78754.1"/>
    <property type="molecule type" value="Genomic_DNA"/>
</dbReference>
<dbReference type="InterPro" id="IPR002716">
    <property type="entry name" value="PIN_dom"/>
</dbReference>
<evidence type="ECO:0000259" key="1">
    <source>
        <dbReference type="Pfam" id="PF01850"/>
    </source>
</evidence>
<dbReference type="RefSeq" id="WP_179908632.1">
    <property type="nucleotide sequence ID" value="NZ_CP058910.1"/>
</dbReference>
<dbReference type="KEGG" id="hrr:HZS55_16285"/>
<evidence type="ECO:0000313" key="2">
    <source>
        <dbReference type="EMBL" id="QLH78754.1"/>
    </source>
</evidence>
<name>A0A7D5TQD1_9EURY</name>